<name>A0A2S4L625_9HYPO</name>
<accession>A0A2S4L625</accession>
<gene>
    <name evidence="1" type="ORF">TPAR_01935</name>
</gene>
<evidence type="ECO:0000313" key="1">
    <source>
        <dbReference type="EMBL" id="POR37867.1"/>
    </source>
</evidence>
<comment type="caution">
    <text evidence="1">The sequence shown here is derived from an EMBL/GenBank/DDBJ whole genome shotgun (WGS) entry which is preliminary data.</text>
</comment>
<dbReference type="OrthoDB" id="4267316at2759"/>
<dbReference type="AlphaFoldDB" id="A0A2S4L625"/>
<sequence>MPDPRRPDLPYHSGLNLRIRRHVPPPPFGKRVYAKGSERQESPPQLIREVTQSEWCLRHPPADTPLHPDATVHSLHVIDEVACEDERGAQVVRCCLDQDEARVYVAKIYDPLYYSFGNRGAGSAVDVTWLADQHYSREAAAYEDLKKAGVDGVLVPEYYGSWTFDMPLLGSPPVMRPVRMVLIEWLQGVSMYSLIESNQVSRIPPEQRLRILAAAMEVECKLAFHGVRHNDFAPRNVMLVGSSIETQVPRVLLVDLNKSVALTRPNCFYTKSGATRPINPRYRYWGGCPIEFFSWVPQPHRSRSPAFKGWLKTQWEHSEKFADRTEGLLKRKDYDEPIEIVAPLPDTLGPPILHLCPSG</sequence>
<proteinExistence type="predicted"/>
<dbReference type="EMBL" id="PKSG01000195">
    <property type="protein sequence ID" value="POR37867.1"/>
    <property type="molecule type" value="Genomic_DNA"/>
</dbReference>
<organism evidence="1 2">
    <name type="scientific">Tolypocladium paradoxum</name>
    <dbReference type="NCBI Taxonomy" id="94208"/>
    <lineage>
        <taxon>Eukaryota</taxon>
        <taxon>Fungi</taxon>
        <taxon>Dikarya</taxon>
        <taxon>Ascomycota</taxon>
        <taxon>Pezizomycotina</taxon>
        <taxon>Sordariomycetes</taxon>
        <taxon>Hypocreomycetidae</taxon>
        <taxon>Hypocreales</taxon>
        <taxon>Ophiocordycipitaceae</taxon>
        <taxon>Tolypocladium</taxon>
    </lineage>
</organism>
<evidence type="ECO:0000313" key="2">
    <source>
        <dbReference type="Proteomes" id="UP000237481"/>
    </source>
</evidence>
<protein>
    <recommendedName>
        <fullName evidence="3">Protein kinase domain-containing protein</fullName>
    </recommendedName>
</protein>
<dbReference type="Proteomes" id="UP000237481">
    <property type="component" value="Unassembled WGS sequence"/>
</dbReference>
<dbReference type="InterPro" id="IPR011009">
    <property type="entry name" value="Kinase-like_dom_sf"/>
</dbReference>
<keyword evidence="2" id="KW-1185">Reference proteome</keyword>
<evidence type="ECO:0008006" key="3">
    <source>
        <dbReference type="Google" id="ProtNLM"/>
    </source>
</evidence>
<reference evidence="1 2" key="1">
    <citation type="submission" date="2018-01" db="EMBL/GenBank/DDBJ databases">
        <title>Harnessing the power of phylogenomics to disentangle the directionality and signatures of interkingdom host jumping in the parasitic fungal genus Tolypocladium.</title>
        <authorList>
            <person name="Quandt C.A."/>
            <person name="Patterson W."/>
            <person name="Spatafora J.W."/>
        </authorList>
    </citation>
    <scope>NUCLEOTIDE SEQUENCE [LARGE SCALE GENOMIC DNA]</scope>
    <source>
        <strain evidence="1 2">NRBC 100945</strain>
    </source>
</reference>
<dbReference type="Gene3D" id="1.10.510.10">
    <property type="entry name" value="Transferase(Phosphotransferase) domain 1"/>
    <property type="match status" value="1"/>
</dbReference>
<dbReference type="SUPFAM" id="SSF56112">
    <property type="entry name" value="Protein kinase-like (PK-like)"/>
    <property type="match status" value="1"/>
</dbReference>